<dbReference type="RefSeq" id="XP_020129646.1">
    <property type="nucleotide sequence ID" value="XM_020274364.1"/>
</dbReference>
<dbReference type="InterPro" id="IPR025122">
    <property type="entry name" value="DUF4048"/>
</dbReference>
<evidence type="ECO:0000256" key="3">
    <source>
        <dbReference type="SAM" id="Phobius"/>
    </source>
</evidence>
<feature type="region of interest" description="Disordered" evidence="2">
    <location>
        <begin position="493"/>
        <end position="599"/>
    </location>
</feature>
<dbReference type="GeneID" id="31014625"/>
<keyword evidence="1" id="KW-0175">Coiled coil</keyword>
<evidence type="ECO:0000256" key="1">
    <source>
        <dbReference type="SAM" id="Coils"/>
    </source>
</evidence>
<feature type="domain" description="DUF4048" evidence="4">
    <location>
        <begin position="387"/>
        <end position="538"/>
    </location>
</feature>
<feature type="region of interest" description="Disordered" evidence="2">
    <location>
        <begin position="95"/>
        <end position="176"/>
    </location>
</feature>
<evidence type="ECO:0000313" key="6">
    <source>
        <dbReference type="Proteomes" id="UP000183809"/>
    </source>
</evidence>
<keyword evidence="6" id="KW-1185">Reference proteome</keyword>
<dbReference type="Proteomes" id="UP000183809">
    <property type="component" value="Unassembled WGS sequence"/>
</dbReference>
<dbReference type="OrthoDB" id="4097086at2759"/>
<dbReference type="AlphaFoldDB" id="A0A1J9QZH2"/>
<feature type="transmembrane region" description="Helical" evidence="3">
    <location>
        <begin position="12"/>
        <end position="33"/>
    </location>
</feature>
<keyword evidence="3" id="KW-1133">Transmembrane helix</keyword>
<reference evidence="5 6" key="1">
    <citation type="submission" date="2016-10" db="EMBL/GenBank/DDBJ databases">
        <title>Proteomics and genomics reveal pathogen-plant mechanisms compatible with a hemibiotrophic lifestyle of Diplodia corticola.</title>
        <authorList>
            <person name="Fernandes I."/>
            <person name="De Jonge R."/>
            <person name="Van De Peer Y."/>
            <person name="Devreese B."/>
            <person name="Alves A."/>
            <person name="Esteves A.C."/>
        </authorList>
    </citation>
    <scope>NUCLEOTIDE SEQUENCE [LARGE SCALE GENOMIC DNA]</scope>
    <source>
        <strain evidence="5 6">CBS 112549</strain>
    </source>
</reference>
<name>A0A1J9QZH2_9PEZI</name>
<feature type="compositionally biased region" description="Low complexity" evidence="2">
    <location>
        <begin position="552"/>
        <end position="566"/>
    </location>
</feature>
<evidence type="ECO:0000313" key="5">
    <source>
        <dbReference type="EMBL" id="OJD33386.1"/>
    </source>
</evidence>
<feature type="region of interest" description="Disordered" evidence="2">
    <location>
        <begin position="421"/>
        <end position="473"/>
    </location>
</feature>
<feature type="compositionally biased region" description="Basic and acidic residues" evidence="2">
    <location>
        <begin position="98"/>
        <end position="112"/>
    </location>
</feature>
<dbReference type="Pfam" id="PF13257">
    <property type="entry name" value="DUF4048"/>
    <property type="match status" value="1"/>
</dbReference>
<proteinExistence type="predicted"/>
<comment type="caution">
    <text evidence="5">The sequence shown here is derived from an EMBL/GenBank/DDBJ whole genome shotgun (WGS) entry which is preliminary data.</text>
</comment>
<organism evidence="5 6">
    <name type="scientific">Diplodia corticola</name>
    <dbReference type="NCBI Taxonomy" id="236234"/>
    <lineage>
        <taxon>Eukaryota</taxon>
        <taxon>Fungi</taxon>
        <taxon>Dikarya</taxon>
        <taxon>Ascomycota</taxon>
        <taxon>Pezizomycotina</taxon>
        <taxon>Dothideomycetes</taxon>
        <taxon>Dothideomycetes incertae sedis</taxon>
        <taxon>Botryosphaeriales</taxon>
        <taxon>Botryosphaeriaceae</taxon>
        <taxon>Diplodia</taxon>
    </lineage>
</organism>
<feature type="region of interest" description="Disordered" evidence="2">
    <location>
        <begin position="188"/>
        <end position="212"/>
    </location>
</feature>
<feature type="compositionally biased region" description="Polar residues" evidence="2">
    <location>
        <begin position="369"/>
        <end position="385"/>
    </location>
</feature>
<feature type="compositionally biased region" description="Polar residues" evidence="2">
    <location>
        <begin position="501"/>
        <end position="517"/>
    </location>
</feature>
<feature type="compositionally biased region" description="Polar residues" evidence="2">
    <location>
        <begin position="536"/>
        <end position="550"/>
    </location>
</feature>
<protein>
    <recommendedName>
        <fullName evidence="4">DUF4048 domain-containing protein</fullName>
    </recommendedName>
</protein>
<sequence>MSDLVPSSWPTLSRSLVVLGIGIGLALSASTFAHWRGRRIGFAQISLLLVAGLLSPRARPQAPPALPPQLSKHHAGDEQLLLTDLADNMDLHPAARQRPAESVRELPDRDPDLTPSGGPLPCAGASSSMPPPPHPNSRGHHHSHSTSSSVSTLPHPPPMPAHARSMSHADATTARQHKRLSLNFPVPVQPASPGHIPSPRRARPASWIGAGPVRPDAFQSSLASPPPDGNFFTALAAQERRVLELKDELAKAEEHLKDLKKQWANQEAARKGQKEGYGFHPLRPLNTNMPNLGIIDDDPDGPSWMQKEMERRRAILHGQRSSNRRVFSGSRHTRTLSLLSPDKTKPDTSFPKPAARRSDDLPSRAPSRIRSSTTPDITNESSEQMEQGDALVRTGKQMATDFKDGLWTFFEDLRQATVGDEAISGTPTRAGYPVRRQPSGANTASSSSTSLSRSKSMGHARKPKSLQPSGDGSALIDIETDFWKEHGIEAPKPAVVKHTKSTTTPQKVQNRSSQNFEDSWEDWETPPKDDKYVPGHSSTNSSVSEGQASHCSDGSSPRTSTSSGPGLAPLDLGKVREAKRSSTGPSSPWHALSKLSPSNVKRAASNFMDEWEKSITSPTEGSMAEAEALQEYIASMTPPKTSKAE</sequence>
<evidence type="ECO:0000259" key="4">
    <source>
        <dbReference type="Pfam" id="PF13257"/>
    </source>
</evidence>
<dbReference type="STRING" id="236234.A0A1J9QZH2"/>
<feature type="region of interest" description="Disordered" evidence="2">
    <location>
        <begin position="314"/>
        <end position="388"/>
    </location>
</feature>
<feature type="compositionally biased region" description="Low complexity" evidence="2">
    <location>
        <begin position="445"/>
        <end position="455"/>
    </location>
</feature>
<evidence type="ECO:0000256" key="2">
    <source>
        <dbReference type="SAM" id="MobiDB-lite"/>
    </source>
</evidence>
<keyword evidence="3" id="KW-0812">Transmembrane</keyword>
<gene>
    <name evidence="5" type="ORF">BKCO1_3100085</name>
</gene>
<accession>A0A1J9QZH2</accession>
<keyword evidence="3" id="KW-0472">Membrane</keyword>
<feature type="coiled-coil region" evidence="1">
    <location>
        <begin position="235"/>
        <end position="269"/>
    </location>
</feature>
<dbReference type="EMBL" id="MNUE01000031">
    <property type="protein sequence ID" value="OJD33386.1"/>
    <property type="molecule type" value="Genomic_DNA"/>
</dbReference>